<dbReference type="Proteomes" id="UP001139150">
    <property type="component" value="Unassembled WGS sequence"/>
</dbReference>
<gene>
    <name evidence="1" type="ORF">MF646_07890</name>
</gene>
<name>A0A9X2CRV1_9BACI</name>
<evidence type="ECO:0000313" key="2">
    <source>
        <dbReference type="Proteomes" id="UP001139150"/>
    </source>
</evidence>
<keyword evidence="2" id="KW-1185">Reference proteome</keyword>
<organism evidence="1 2">
    <name type="scientific">Halalkalibacter alkaliphilus</name>
    <dbReference type="NCBI Taxonomy" id="2917993"/>
    <lineage>
        <taxon>Bacteria</taxon>
        <taxon>Bacillati</taxon>
        <taxon>Bacillota</taxon>
        <taxon>Bacilli</taxon>
        <taxon>Bacillales</taxon>
        <taxon>Bacillaceae</taxon>
        <taxon>Halalkalibacter</taxon>
    </lineage>
</organism>
<comment type="caution">
    <text evidence="1">The sequence shown here is derived from an EMBL/GenBank/DDBJ whole genome shotgun (WGS) entry which is preliminary data.</text>
</comment>
<protein>
    <submittedName>
        <fullName evidence="1">Uncharacterized protein</fullName>
    </submittedName>
</protein>
<dbReference type="EMBL" id="JAKRYL010000006">
    <property type="protein sequence ID" value="MCL7747043.1"/>
    <property type="molecule type" value="Genomic_DNA"/>
</dbReference>
<evidence type="ECO:0000313" key="1">
    <source>
        <dbReference type="EMBL" id="MCL7747043.1"/>
    </source>
</evidence>
<dbReference type="AlphaFoldDB" id="A0A9X2CRV1"/>
<proteinExistence type="predicted"/>
<reference evidence="1" key="1">
    <citation type="submission" date="2022-02" db="EMBL/GenBank/DDBJ databases">
        <title>Halalkalibacter sp. nov. isolated from Lonar Lake, India.</title>
        <authorList>
            <person name="Joshi A."/>
            <person name="Thite S."/>
            <person name="Lodha T."/>
        </authorList>
    </citation>
    <scope>NUCLEOTIDE SEQUENCE</scope>
    <source>
        <strain evidence="1">MEB205</strain>
    </source>
</reference>
<dbReference type="RefSeq" id="WP_250095944.1">
    <property type="nucleotide sequence ID" value="NZ_JAKRYL010000006.1"/>
</dbReference>
<accession>A0A9X2CRV1</accession>
<sequence>MNNLLINNLIQELEKQQLTKNEQLMLQVLKMLALNRVFDTSSVLFDVKTDIKYFWLRLNKLEDKVFEN</sequence>